<dbReference type="AlphaFoldDB" id="A0A6P1GBE5"/>
<dbReference type="PANTHER" id="PTHR12534">
    <property type="entry name" value="30S RIBOSOMAL PROTEIN S2 PROKARYOTIC AND ORGANELLAR"/>
    <property type="match status" value="1"/>
</dbReference>
<dbReference type="Gene3D" id="3.40.50.10490">
    <property type="entry name" value="Glucose-6-phosphate isomerase like protein, domain 1"/>
    <property type="match status" value="1"/>
</dbReference>
<evidence type="ECO:0000256" key="6">
    <source>
        <dbReference type="RuleBase" id="RU003631"/>
    </source>
</evidence>
<keyword evidence="3 5" id="KW-0687">Ribonucleoprotein</keyword>
<evidence type="ECO:0000256" key="2">
    <source>
        <dbReference type="ARBA" id="ARBA00022980"/>
    </source>
</evidence>
<evidence type="ECO:0000256" key="5">
    <source>
        <dbReference type="HAMAP-Rule" id="MF_00291"/>
    </source>
</evidence>
<dbReference type="InterPro" id="IPR018130">
    <property type="entry name" value="Ribosomal_uS2_CS"/>
</dbReference>
<feature type="region of interest" description="Disordered" evidence="7">
    <location>
        <begin position="236"/>
        <end position="298"/>
    </location>
</feature>
<dbReference type="CDD" id="cd01425">
    <property type="entry name" value="RPS2"/>
    <property type="match status" value="1"/>
</dbReference>
<gene>
    <name evidence="5 8" type="primary">rpsB</name>
    <name evidence="8" type="ORF">GP480_03855</name>
</gene>
<dbReference type="GO" id="GO:0022627">
    <property type="term" value="C:cytosolic small ribosomal subunit"/>
    <property type="evidence" value="ECO:0007669"/>
    <property type="project" value="TreeGrafter"/>
</dbReference>
<organism evidence="8 9">
    <name type="scientific">Neorickettsia findlayensis</name>
    <dbReference type="NCBI Taxonomy" id="2686014"/>
    <lineage>
        <taxon>Bacteria</taxon>
        <taxon>Pseudomonadati</taxon>
        <taxon>Pseudomonadota</taxon>
        <taxon>Alphaproteobacteria</taxon>
        <taxon>Rickettsiales</taxon>
        <taxon>Anaplasmataceae</taxon>
        <taxon>Neorickettsia</taxon>
    </lineage>
</organism>
<dbReference type="InterPro" id="IPR005706">
    <property type="entry name" value="Ribosomal_uS2_bac/mit/plastid"/>
</dbReference>
<dbReference type="Pfam" id="PF00318">
    <property type="entry name" value="Ribosomal_S2"/>
    <property type="match status" value="1"/>
</dbReference>
<keyword evidence="9" id="KW-1185">Reference proteome</keyword>
<dbReference type="InterPro" id="IPR001865">
    <property type="entry name" value="Ribosomal_uS2"/>
</dbReference>
<evidence type="ECO:0000256" key="7">
    <source>
        <dbReference type="SAM" id="MobiDB-lite"/>
    </source>
</evidence>
<dbReference type="PANTHER" id="PTHR12534:SF0">
    <property type="entry name" value="SMALL RIBOSOMAL SUBUNIT PROTEIN US2M"/>
    <property type="match status" value="1"/>
</dbReference>
<evidence type="ECO:0000256" key="3">
    <source>
        <dbReference type="ARBA" id="ARBA00023274"/>
    </source>
</evidence>
<dbReference type="Proteomes" id="UP000464912">
    <property type="component" value="Chromosome"/>
</dbReference>
<reference evidence="8 9" key="1">
    <citation type="journal article" date="2020" name="MBio">
        <title>Erratum for Teymournejad et al., 'Isolation and Molecular Analysis of a Novel Neorickettsia Species That Causes Potomac Horse Fever'.</title>
        <authorList>
            <person name="Teymournejad O."/>
            <person name="Lin M."/>
            <person name="Bekebrede H."/>
            <person name="Kamr A."/>
            <person name="Toribio R.E."/>
            <person name="Arroyo L.G."/>
            <person name="Baird J.D."/>
            <person name="Rikihisa Y."/>
        </authorList>
    </citation>
    <scope>NUCLEOTIDE SEQUENCE [LARGE SCALE GENOMIC DNA]</scope>
    <source>
        <strain evidence="8 9">Fin17</strain>
    </source>
</reference>
<protein>
    <recommendedName>
        <fullName evidence="4 5">Small ribosomal subunit protein uS2</fullName>
    </recommendedName>
</protein>
<dbReference type="SUPFAM" id="SSF52313">
    <property type="entry name" value="Ribosomal protein S2"/>
    <property type="match status" value="1"/>
</dbReference>
<dbReference type="Gene3D" id="1.10.287.610">
    <property type="entry name" value="Helix hairpin bin"/>
    <property type="match status" value="1"/>
</dbReference>
<proteinExistence type="inferred from homology"/>
<dbReference type="PROSITE" id="PS00963">
    <property type="entry name" value="RIBOSOMAL_S2_2"/>
    <property type="match status" value="1"/>
</dbReference>
<dbReference type="KEGG" id="nef:GP480_03855"/>
<feature type="compositionally biased region" description="Basic and acidic residues" evidence="7">
    <location>
        <begin position="278"/>
        <end position="298"/>
    </location>
</feature>
<dbReference type="EMBL" id="CP047224">
    <property type="protein sequence ID" value="QHD65523.1"/>
    <property type="molecule type" value="Genomic_DNA"/>
</dbReference>
<name>A0A6P1GBE5_9RICK</name>
<dbReference type="InterPro" id="IPR023591">
    <property type="entry name" value="Ribosomal_uS2_flav_dom_sf"/>
</dbReference>
<dbReference type="NCBIfam" id="TIGR01011">
    <property type="entry name" value="rpsB_bact"/>
    <property type="match status" value="1"/>
</dbReference>
<evidence type="ECO:0000313" key="9">
    <source>
        <dbReference type="Proteomes" id="UP000464912"/>
    </source>
</evidence>
<dbReference type="GO" id="GO:0006412">
    <property type="term" value="P:translation"/>
    <property type="evidence" value="ECO:0007669"/>
    <property type="project" value="UniProtKB-UniRule"/>
</dbReference>
<accession>A0A6P1GBE5</accession>
<sequence length="298" mass="33388">MQSIFDRVTVKNLFEVGAHLGHKTRFWNPKMVSYIYGTSNAKTHIVDLQKTVPMLRAALKAISDVAANSGRVLFVGTKMQACEIIKEEATRCGQHYVNLRWPSGMFTNWNTVSKSVKKLVHYEKLLEQEGDVLSKKERLSINRKRERIEKYLGGVRKMGGLPSIVFVIDPKKEHIAVEEAWKLGIPVVAVVDTNCDPSKITYSIPGNDDSLRCIEYYCSLVADAVLVGIESELQRKQSKELDDKTDEKAAKVSHSDEQKKGASIRIGADKGALQKRRVSTELEKQDSVDAPKLSENKG</sequence>
<comment type="similarity">
    <text evidence="1 5 6">Belongs to the universal ribosomal protein uS2 family.</text>
</comment>
<dbReference type="HAMAP" id="MF_00291_B">
    <property type="entry name" value="Ribosomal_uS2_B"/>
    <property type="match status" value="1"/>
</dbReference>
<dbReference type="RefSeq" id="WP_160096001.1">
    <property type="nucleotide sequence ID" value="NZ_CP047224.1"/>
</dbReference>
<evidence type="ECO:0000256" key="1">
    <source>
        <dbReference type="ARBA" id="ARBA00006242"/>
    </source>
</evidence>
<feature type="compositionally biased region" description="Basic and acidic residues" evidence="7">
    <location>
        <begin position="236"/>
        <end position="260"/>
    </location>
</feature>
<dbReference type="PRINTS" id="PR00395">
    <property type="entry name" value="RIBOSOMALS2"/>
</dbReference>
<dbReference type="GO" id="GO:0003735">
    <property type="term" value="F:structural constituent of ribosome"/>
    <property type="evidence" value="ECO:0007669"/>
    <property type="project" value="InterPro"/>
</dbReference>
<keyword evidence="2 5" id="KW-0689">Ribosomal protein</keyword>
<evidence type="ECO:0000256" key="4">
    <source>
        <dbReference type="ARBA" id="ARBA00035256"/>
    </source>
</evidence>
<reference evidence="8 9" key="2">
    <citation type="journal article" date="2020" name="MBio">
        <title>Isolation and Molecular Analysis of a Novel Neorickettsia Species That Causes Potomac Horse Fever.</title>
        <authorList>
            <person name="Teymournejad O."/>
            <person name="Lin M."/>
            <person name="Bekebrede H."/>
            <person name="Kamr A."/>
            <person name="Toribio R.E."/>
            <person name="Arroyo L.G."/>
            <person name="Baird J.D."/>
            <person name="Rikihisa Y."/>
        </authorList>
    </citation>
    <scope>NUCLEOTIDE SEQUENCE [LARGE SCALE GENOMIC DNA]</scope>
    <source>
        <strain evidence="8 9">Fin17</strain>
    </source>
</reference>
<evidence type="ECO:0000313" key="8">
    <source>
        <dbReference type="EMBL" id="QHD65523.1"/>
    </source>
</evidence>